<dbReference type="OrthoDB" id="10013970at2"/>
<keyword evidence="3" id="KW-0418">Kinase</keyword>
<feature type="signal peptide" evidence="2">
    <location>
        <begin position="1"/>
        <end position="24"/>
    </location>
</feature>
<evidence type="ECO:0000313" key="3">
    <source>
        <dbReference type="EMBL" id="MVX56165.1"/>
    </source>
</evidence>
<feature type="region of interest" description="Disordered" evidence="1">
    <location>
        <begin position="192"/>
        <end position="212"/>
    </location>
</feature>
<feature type="chain" id="PRO_5026782231" evidence="2">
    <location>
        <begin position="25"/>
        <end position="212"/>
    </location>
</feature>
<keyword evidence="4" id="KW-1185">Reference proteome</keyword>
<evidence type="ECO:0000256" key="2">
    <source>
        <dbReference type="SAM" id="SignalP"/>
    </source>
</evidence>
<feature type="compositionally biased region" description="Low complexity" evidence="1">
    <location>
        <begin position="122"/>
        <end position="145"/>
    </location>
</feature>
<comment type="caution">
    <text evidence="3">The sequence shown here is derived from an EMBL/GenBank/DDBJ whole genome shotgun (WGS) entry which is preliminary data.</text>
</comment>
<reference evidence="3 4" key="1">
    <citation type="submission" date="2019-12" db="EMBL/GenBank/DDBJ databases">
        <title>Microbes associate with the intestines of laboratory mice.</title>
        <authorList>
            <person name="Navarre W."/>
            <person name="Wong E."/>
        </authorList>
    </citation>
    <scope>NUCLEOTIDE SEQUENCE [LARGE SCALE GENOMIC DNA]</scope>
    <source>
        <strain evidence="3 4">NM82_D38</strain>
    </source>
</reference>
<organism evidence="3 4">
    <name type="scientific">Parasutterella muris</name>
    <dbReference type="NCBI Taxonomy" id="2565572"/>
    <lineage>
        <taxon>Bacteria</taxon>
        <taxon>Pseudomonadati</taxon>
        <taxon>Pseudomonadota</taxon>
        <taxon>Betaproteobacteria</taxon>
        <taxon>Burkholderiales</taxon>
        <taxon>Sutterellaceae</taxon>
        <taxon>Parasutterella</taxon>
    </lineage>
</organism>
<keyword evidence="2" id="KW-0732">Signal</keyword>
<dbReference type="RefSeq" id="WP_160334597.1">
    <property type="nucleotide sequence ID" value="NZ_WSRP01000006.1"/>
</dbReference>
<name>A0A6L6YEP5_9BURK</name>
<feature type="compositionally biased region" description="Pro residues" evidence="1">
    <location>
        <begin position="146"/>
        <end position="158"/>
    </location>
</feature>
<dbReference type="Proteomes" id="UP000472580">
    <property type="component" value="Unassembled WGS sequence"/>
</dbReference>
<sequence>MSFRKLTAACLCAAALTMTFSVNAQEAPITLSPATSTIAKLASMGQMKFGEFPVDQAEINSASNFLMNRAQQYGIPMSRDQSLIALGYISGQLGVLMQLPSEAAHHVPNAAAPAAPVQAAPITPSMPQAQTPAPEQAAPQVQPMPQVQPAPLTQPMPQAPATGQSAPMPPDAIPTIQVPMMGGMMMVPQTVAPQAPIQQNTAPAQNAPAQQQ</sequence>
<accession>A0A6L6YEP5</accession>
<evidence type="ECO:0000256" key="1">
    <source>
        <dbReference type="SAM" id="MobiDB-lite"/>
    </source>
</evidence>
<dbReference type="AlphaFoldDB" id="A0A6L6YEP5"/>
<gene>
    <name evidence="3" type="ORF">E5987_02950</name>
</gene>
<keyword evidence="3" id="KW-0723">Serine/threonine-protein kinase</keyword>
<evidence type="ECO:0000313" key="4">
    <source>
        <dbReference type="Proteomes" id="UP000472580"/>
    </source>
</evidence>
<keyword evidence="3" id="KW-0808">Transferase</keyword>
<dbReference type="GO" id="GO:0004674">
    <property type="term" value="F:protein serine/threonine kinase activity"/>
    <property type="evidence" value="ECO:0007669"/>
    <property type="project" value="UniProtKB-KW"/>
</dbReference>
<proteinExistence type="predicted"/>
<feature type="region of interest" description="Disordered" evidence="1">
    <location>
        <begin position="122"/>
        <end position="170"/>
    </location>
</feature>
<protein>
    <submittedName>
        <fullName evidence="3">Serine/threonine protein kinase</fullName>
    </submittedName>
</protein>
<dbReference type="EMBL" id="WSRP01000006">
    <property type="protein sequence ID" value="MVX56165.1"/>
    <property type="molecule type" value="Genomic_DNA"/>
</dbReference>